<organism evidence="8 9">
    <name type="scientific">Paenibacillus beijingensis</name>
    <dbReference type="NCBI Taxonomy" id="1126833"/>
    <lineage>
        <taxon>Bacteria</taxon>
        <taxon>Bacillati</taxon>
        <taxon>Bacillota</taxon>
        <taxon>Bacilli</taxon>
        <taxon>Bacillales</taxon>
        <taxon>Paenibacillaceae</taxon>
        <taxon>Paenibacillus</taxon>
    </lineage>
</organism>
<dbReference type="PANTHER" id="PTHR21349:SF0">
    <property type="entry name" value="LARGE RIBOSOMAL SUBUNIT PROTEIN BL21M"/>
    <property type="match status" value="1"/>
</dbReference>
<evidence type="ECO:0000256" key="5">
    <source>
        <dbReference type="ARBA" id="ARBA00023274"/>
    </source>
</evidence>
<evidence type="ECO:0000256" key="7">
    <source>
        <dbReference type="RuleBase" id="RU000562"/>
    </source>
</evidence>
<dbReference type="InterPro" id="IPR018258">
    <property type="entry name" value="Ribosomal_bL21_CS"/>
</dbReference>
<name>A0A0D5NMA5_9BACL</name>
<proteinExistence type="inferred from homology"/>
<dbReference type="HAMAP" id="MF_01363">
    <property type="entry name" value="Ribosomal_bL21"/>
    <property type="match status" value="1"/>
</dbReference>
<dbReference type="HOGENOM" id="CLU_061463_3_2_9"/>
<dbReference type="Proteomes" id="UP000032633">
    <property type="component" value="Chromosome"/>
</dbReference>
<dbReference type="OrthoDB" id="9813334at2"/>
<evidence type="ECO:0000256" key="4">
    <source>
        <dbReference type="ARBA" id="ARBA00022980"/>
    </source>
</evidence>
<evidence type="ECO:0000313" key="9">
    <source>
        <dbReference type="Proteomes" id="UP000032633"/>
    </source>
</evidence>
<dbReference type="GO" id="GO:0005840">
    <property type="term" value="C:ribosome"/>
    <property type="evidence" value="ECO:0007669"/>
    <property type="project" value="UniProtKB-KW"/>
</dbReference>
<dbReference type="STRING" id="1126833.VN24_17770"/>
<evidence type="ECO:0000256" key="6">
    <source>
        <dbReference type="HAMAP-Rule" id="MF_01363"/>
    </source>
</evidence>
<keyword evidence="4 6" id="KW-0689">Ribosomal protein</keyword>
<dbReference type="PATRIC" id="fig|1126833.4.peg.3901"/>
<dbReference type="InterPro" id="IPR028909">
    <property type="entry name" value="bL21-like"/>
</dbReference>
<dbReference type="GO" id="GO:1990904">
    <property type="term" value="C:ribonucleoprotein complex"/>
    <property type="evidence" value="ECO:0007669"/>
    <property type="project" value="UniProtKB-KW"/>
</dbReference>
<keyword evidence="5 6" id="KW-0687">Ribonucleoprotein</keyword>
<dbReference type="EMBL" id="CP011058">
    <property type="protein sequence ID" value="AJY76068.1"/>
    <property type="molecule type" value="Genomic_DNA"/>
</dbReference>
<sequence>MFAIIETGGKQYKVQQGDVIYIEKLNANEGESVTFDRVLAVSNGEGLVTGTPVVSGATVSGKVEKHGKGQKIIVYKYKAKKNYRRKQGHRQPYTKVTIESIQA</sequence>
<dbReference type="Pfam" id="PF00829">
    <property type="entry name" value="Ribosomal_L21p"/>
    <property type="match status" value="1"/>
</dbReference>
<gene>
    <name evidence="6" type="primary">rplU</name>
    <name evidence="8" type="ORF">VN24_17770</name>
</gene>
<comment type="similarity">
    <text evidence="1 6 7">Belongs to the bacterial ribosomal protein bL21 family.</text>
</comment>
<keyword evidence="2 6" id="KW-0699">rRNA-binding</keyword>
<accession>A0A0D5NMA5</accession>
<dbReference type="KEGG" id="pbj:VN24_17770"/>
<dbReference type="PROSITE" id="PS01169">
    <property type="entry name" value="RIBOSOMAL_L21"/>
    <property type="match status" value="1"/>
</dbReference>
<protein>
    <recommendedName>
        <fullName evidence="6">Large ribosomal subunit protein bL21</fullName>
    </recommendedName>
</protein>
<reference evidence="8 9" key="1">
    <citation type="journal article" date="2015" name="J. Biotechnol.">
        <title>Complete genome sequence of Paenibacillus beijingensis 7188(T) (=DSM 24997(T)), a novel rhizobacterium from jujube garden soil.</title>
        <authorList>
            <person name="Kwak Y."/>
            <person name="Shin J.H."/>
        </authorList>
    </citation>
    <scope>NUCLEOTIDE SEQUENCE [LARGE SCALE GENOMIC DNA]</scope>
    <source>
        <strain evidence="8 9">DSM 24997</strain>
    </source>
</reference>
<dbReference type="GO" id="GO:0006412">
    <property type="term" value="P:translation"/>
    <property type="evidence" value="ECO:0007669"/>
    <property type="project" value="UniProtKB-UniRule"/>
</dbReference>
<dbReference type="RefSeq" id="WP_045671496.1">
    <property type="nucleotide sequence ID" value="NZ_CP011058.1"/>
</dbReference>
<dbReference type="SUPFAM" id="SSF141091">
    <property type="entry name" value="L21p-like"/>
    <property type="match status" value="1"/>
</dbReference>
<dbReference type="InterPro" id="IPR001787">
    <property type="entry name" value="Ribosomal_bL21"/>
</dbReference>
<dbReference type="AlphaFoldDB" id="A0A0D5NMA5"/>
<dbReference type="GO" id="GO:0005737">
    <property type="term" value="C:cytoplasm"/>
    <property type="evidence" value="ECO:0007669"/>
    <property type="project" value="UniProtKB-ARBA"/>
</dbReference>
<dbReference type="GO" id="GO:0003735">
    <property type="term" value="F:structural constituent of ribosome"/>
    <property type="evidence" value="ECO:0007669"/>
    <property type="project" value="InterPro"/>
</dbReference>
<keyword evidence="3 6" id="KW-0694">RNA-binding</keyword>
<dbReference type="InterPro" id="IPR036164">
    <property type="entry name" value="bL21-like_sf"/>
</dbReference>
<reference evidence="9" key="2">
    <citation type="submission" date="2015-03" db="EMBL/GenBank/DDBJ databases">
        <title>Genome sequence of Paenibacillus beijingensis strain DSM 24997T.</title>
        <authorList>
            <person name="Kwak Y."/>
            <person name="Shin J.-H."/>
        </authorList>
    </citation>
    <scope>NUCLEOTIDE SEQUENCE [LARGE SCALE GENOMIC DNA]</scope>
    <source>
        <strain evidence="9">DSM 24997</strain>
    </source>
</reference>
<evidence type="ECO:0000256" key="2">
    <source>
        <dbReference type="ARBA" id="ARBA00022730"/>
    </source>
</evidence>
<dbReference type="GO" id="GO:0019843">
    <property type="term" value="F:rRNA binding"/>
    <property type="evidence" value="ECO:0007669"/>
    <property type="project" value="UniProtKB-UniRule"/>
</dbReference>
<evidence type="ECO:0000313" key="8">
    <source>
        <dbReference type="EMBL" id="AJY76068.1"/>
    </source>
</evidence>
<dbReference type="NCBIfam" id="TIGR00061">
    <property type="entry name" value="L21"/>
    <property type="match status" value="1"/>
</dbReference>
<keyword evidence="9" id="KW-1185">Reference proteome</keyword>
<comment type="subunit">
    <text evidence="6">Part of the 50S ribosomal subunit. Contacts protein L20.</text>
</comment>
<evidence type="ECO:0000256" key="3">
    <source>
        <dbReference type="ARBA" id="ARBA00022884"/>
    </source>
</evidence>
<comment type="function">
    <text evidence="6 7">This protein binds to 23S rRNA in the presence of protein L20.</text>
</comment>
<evidence type="ECO:0000256" key="1">
    <source>
        <dbReference type="ARBA" id="ARBA00008563"/>
    </source>
</evidence>
<dbReference type="PANTHER" id="PTHR21349">
    <property type="entry name" value="50S RIBOSOMAL PROTEIN L21"/>
    <property type="match status" value="1"/>
</dbReference>